<dbReference type="RefSeq" id="XP_003174727.1">
    <property type="nucleotide sequence ID" value="XM_003174679.1"/>
</dbReference>
<dbReference type="Pfam" id="PF23670">
    <property type="entry name" value="PIGBOS1"/>
    <property type="match status" value="1"/>
</dbReference>
<keyword evidence="1" id="KW-0812">Transmembrane</keyword>
<evidence type="ECO:0000313" key="3">
    <source>
        <dbReference type="Proteomes" id="UP000002669"/>
    </source>
</evidence>
<accession>E4UQL5</accession>
<reference evidence="3" key="1">
    <citation type="journal article" date="2012" name="MBio">
        <title>Comparative genome analysis of Trichophyton rubrum and related dermatophytes reveals candidate genes involved in infection.</title>
        <authorList>
            <person name="Martinez D.A."/>
            <person name="Oliver B.G."/>
            <person name="Graeser Y."/>
            <person name="Goldberg J.M."/>
            <person name="Li W."/>
            <person name="Martinez-Rossi N.M."/>
            <person name="Monod M."/>
            <person name="Shelest E."/>
            <person name="Barton R.C."/>
            <person name="Birch E."/>
            <person name="Brakhage A.A."/>
            <person name="Chen Z."/>
            <person name="Gurr S.J."/>
            <person name="Heiman D."/>
            <person name="Heitman J."/>
            <person name="Kosti I."/>
            <person name="Rossi A."/>
            <person name="Saif S."/>
            <person name="Samalova M."/>
            <person name="Saunders C.W."/>
            <person name="Shea T."/>
            <person name="Summerbell R.C."/>
            <person name="Xu J."/>
            <person name="Young S."/>
            <person name="Zeng Q."/>
            <person name="Birren B.W."/>
            <person name="Cuomo C.A."/>
            <person name="White T.C."/>
        </authorList>
    </citation>
    <scope>NUCLEOTIDE SEQUENCE [LARGE SCALE GENOMIC DNA]</scope>
    <source>
        <strain evidence="3">ATCC MYA-4604 / CBS 118893</strain>
    </source>
</reference>
<keyword evidence="1" id="KW-1133">Transmembrane helix</keyword>
<dbReference type="InParanoid" id="E4UQL5"/>
<proteinExistence type="predicted"/>
<dbReference type="EMBL" id="DS989823">
    <property type="protein sequence ID" value="EFQ99244.1"/>
    <property type="molecule type" value="Genomic_DNA"/>
</dbReference>
<dbReference type="eggNOG" id="ENOG502RPWC">
    <property type="taxonomic scope" value="Eukaryota"/>
</dbReference>
<dbReference type="InterPro" id="IPR057394">
    <property type="entry name" value="PIGBOS1"/>
</dbReference>
<keyword evidence="1" id="KW-0472">Membrane</keyword>
<dbReference type="Proteomes" id="UP000002669">
    <property type="component" value="Unassembled WGS sequence"/>
</dbReference>
<name>E4UQL5_ARTGP</name>
<dbReference type="OrthoDB" id="4156743at2759"/>
<sequence>MGGKAGLVPIALAVGFGILNGYWVFKPAFDEREAQKILETSPKQTEPTYSRQIFNWWAGNSPTDKTGQQK</sequence>
<gene>
    <name evidence="2" type="ORF">MGYG_02257</name>
</gene>
<evidence type="ECO:0000313" key="2">
    <source>
        <dbReference type="EMBL" id="EFQ99244.1"/>
    </source>
</evidence>
<feature type="transmembrane region" description="Helical" evidence="1">
    <location>
        <begin position="6"/>
        <end position="25"/>
    </location>
</feature>
<organism evidence="3">
    <name type="scientific">Arthroderma gypseum (strain ATCC MYA-4604 / CBS 118893)</name>
    <name type="common">Microsporum gypseum</name>
    <dbReference type="NCBI Taxonomy" id="535722"/>
    <lineage>
        <taxon>Eukaryota</taxon>
        <taxon>Fungi</taxon>
        <taxon>Dikarya</taxon>
        <taxon>Ascomycota</taxon>
        <taxon>Pezizomycotina</taxon>
        <taxon>Eurotiomycetes</taxon>
        <taxon>Eurotiomycetidae</taxon>
        <taxon>Onygenales</taxon>
        <taxon>Arthrodermataceae</taxon>
        <taxon>Nannizzia</taxon>
    </lineage>
</organism>
<dbReference type="OMA" id="WWAGNSP"/>
<keyword evidence="3" id="KW-1185">Reference proteome</keyword>
<protein>
    <submittedName>
        <fullName evidence="2">Uncharacterized protein</fullName>
    </submittedName>
</protein>
<dbReference type="VEuPathDB" id="FungiDB:MGYG_02257"/>
<dbReference type="GeneID" id="10030028"/>
<dbReference type="AlphaFoldDB" id="E4UQL5"/>
<dbReference type="HOGENOM" id="CLU_2759622_0_0_1"/>
<evidence type="ECO:0000256" key="1">
    <source>
        <dbReference type="SAM" id="Phobius"/>
    </source>
</evidence>